<dbReference type="GO" id="GO:0009229">
    <property type="term" value="P:thiamine diphosphate biosynthetic process"/>
    <property type="evidence" value="ECO:0007669"/>
    <property type="project" value="InterPro"/>
</dbReference>
<dbReference type="Gene3D" id="3.40.50.10240">
    <property type="entry name" value="Thiamin pyrophosphokinase, catalytic domain"/>
    <property type="match status" value="1"/>
</dbReference>
<dbReference type="InterPro" id="IPR002826">
    <property type="entry name" value="MptE-like"/>
</dbReference>
<dbReference type="UniPathway" id="UPA00065"/>
<dbReference type="SUPFAM" id="SSF63999">
    <property type="entry name" value="Thiamin pyrophosphokinase, catalytic domain"/>
    <property type="match status" value="1"/>
</dbReference>
<keyword evidence="8" id="KW-1185">Reference proteome</keyword>
<comment type="pathway">
    <text evidence="5">Cofactor biosynthesis; 5,6,7,8-tetrahydromethanopterin biosynthesis.</text>
</comment>
<reference evidence="7 8" key="1">
    <citation type="journal article" date="2013" name="Nature">
        <title>Anaerobic oxidation of methane coupled to nitrate reduction in a novel archaeal lineage.</title>
        <authorList>
            <person name="Haroon M.F."/>
            <person name="Hu S."/>
            <person name="Shi Y."/>
            <person name="Imelfort M."/>
            <person name="Keller J."/>
            <person name="Hugenholtz P."/>
            <person name="Yuan Z."/>
            <person name="Tyson G.W."/>
        </authorList>
    </citation>
    <scope>NUCLEOTIDE SEQUENCE [LARGE SCALE GENOMIC DNA]</scope>
    <source>
        <strain evidence="7 8">ANME-2d</strain>
    </source>
</reference>
<sequence length="207" mass="22983">MNFKQWEPIYEEILRDFGWSRTKDEEAARLLSNLLSGKAADPSILKEKLHGKDVLVCGNAPVLSDDLDKIDTNRYVIIAADGATSVLLRRGIIPDVIVTDLDGYIPDEIEANRRGAIMVVHAHGHNMDKLGIVKTLSNVIGTTQSAPLSNVHNFGGFSDGDRCVFLARASGARSIRLAGFYFEDENVGDIKKKKLRWARRLIAMIHQ</sequence>
<comment type="caution">
    <text evidence="7">The sequence shown here is derived from an EMBL/GenBank/DDBJ whole genome shotgun (WGS) entry which is preliminary data.</text>
</comment>
<evidence type="ECO:0000259" key="6">
    <source>
        <dbReference type="Pfam" id="PF01973"/>
    </source>
</evidence>
<dbReference type="InterPro" id="IPR036759">
    <property type="entry name" value="TPK_catalytic_sf"/>
</dbReference>
<evidence type="ECO:0000256" key="4">
    <source>
        <dbReference type="ARBA" id="ARBA00022840"/>
    </source>
</evidence>
<dbReference type="Proteomes" id="UP000027153">
    <property type="component" value="Unassembled WGS sequence"/>
</dbReference>
<keyword evidence="4 5" id="KW-0067">ATP-binding</keyword>
<accession>A0A062V5A8</accession>
<dbReference type="GO" id="GO:0005524">
    <property type="term" value="F:ATP binding"/>
    <property type="evidence" value="ECO:0007669"/>
    <property type="project" value="UniProtKB-UniRule"/>
</dbReference>
<dbReference type="OrthoDB" id="34207at2157"/>
<comment type="catalytic activity">
    <reaction evidence="5">
        <text>6-hydroxymethyl-7,8-dihydropterin + ATP = (7,8-dihydropterin-6-yl)methyl diphosphate + AMP + H(+)</text>
        <dbReference type="Rhea" id="RHEA:11412"/>
        <dbReference type="ChEBI" id="CHEBI:15378"/>
        <dbReference type="ChEBI" id="CHEBI:30616"/>
        <dbReference type="ChEBI" id="CHEBI:44841"/>
        <dbReference type="ChEBI" id="CHEBI:72950"/>
        <dbReference type="ChEBI" id="CHEBI:456215"/>
        <dbReference type="EC" id="2.7.6.3"/>
    </reaction>
</comment>
<proteinExistence type="inferred from homology"/>
<dbReference type="InterPro" id="IPR027510">
    <property type="entry name" value="HMPDK_MptE"/>
</dbReference>
<dbReference type="PANTHER" id="PTHR39648:SF1">
    <property type="entry name" value="6-HYDROXYMETHYL-7,8-DIHYDROPTERIN PYROPHOSPHOKINASE"/>
    <property type="match status" value="1"/>
</dbReference>
<dbReference type="GO" id="GO:0016301">
    <property type="term" value="F:kinase activity"/>
    <property type="evidence" value="ECO:0007669"/>
    <property type="project" value="UniProtKB-KW"/>
</dbReference>
<dbReference type="RefSeq" id="WP_048092304.1">
    <property type="nucleotide sequence ID" value="NZ_JMIY01000007.1"/>
</dbReference>
<dbReference type="Pfam" id="PF01973">
    <property type="entry name" value="MptE-like"/>
    <property type="match status" value="1"/>
</dbReference>
<dbReference type="GO" id="GO:0003848">
    <property type="term" value="F:2-amino-4-hydroxy-6-hydroxymethyldihydropteridine diphosphokinase activity"/>
    <property type="evidence" value="ECO:0007669"/>
    <property type="project" value="UniProtKB-UniRule"/>
</dbReference>
<comment type="similarity">
    <text evidence="5">Belongs to the archaeal 6-HMPDK family.</text>
</comment>
<evidence type="ECO:0000313" key="7">
    <source>
        <dbReference type="EMBL" id="KCZ70590.1"/>
    </source>
</evidence>
<gene>
    <name evidence="5" type="primary">mptE</name>
    <name evidence="7" type="ORF">ANME2D_02611</name>
</gene>
<dbReference type="AlphaFoldDB" id="A0A062V5A8"/>
<name>A0A062V5A8_9EURY</name>
<organism evidence="7 8">
    <name type="scientific">Candidatus Methanoperedens nitratireducens</name>
    <dbReference type="NCBI Taxonomy" id="1392998"/>
    <lineage>
        <taxon>Archaea</taxon>
        <taxon>Methanobacteriati</taxon>
        <taxon>Methanobacteriota</taxon>
        <taxon>Stenosarchaea group</taxon>
        <taxon>Methanomicrobia</taxon>
        <taxon>Methanosarcinales</taxon>
        <taxon>ANME-2 cluster</taxon>
        <taxon>Candidatus Methanoperedentaceae</taxon>
        <taxon>Candidatus Methanoperedens</taxon>
    </lineage>
</organism>
<dbReference type="PANTHER" id="PTHR39648">
    <property type="entry name" value="6-HYDROXYMETHYL-7,8-DIHYDROPTERIN PYROPHOSPHOKINASE"/>
    <property type="match status" value="1"/>
</dbReference>
<dbReference type="PATRIC" id="fig|1392998.3.peg.2913"/>
<evidence type="ECO:0000256" key="3">
    <source>
        <dbReference type="ARBA" id="ARBA00022777"/>
    </source>
</evidence>
<evidence type="ECO:0000256" key="5">
    <source>
        <dbReference type="HAMAP-Rule" id="MF_02131"/>
    </source>
</evidence>
<dbReference type="EC" id="2.7.6.3" evidence="5"/>
<dbReference type="HAMAP" id="MF_02131">
    <property type="entry name" value="HMPDK_arch"/>
    <property type="match status" value="1"/>
</dbReference>
<dbReference type="GO" id="GO:0004788">
    <property type="term" value="F:thiamine diphosphokinase activity"/>
    <property type="evidence" value="ECO:0007669"/>
    <property type="project" value="InterPro"/>
</dbReference>
<dbReference type="GO" id="GO:2001118">
    <property type="term" value="P:tetrahydromethanopterin biosynthetic process"/>
    <property type="evidence" value="ECO:0007669"/>
    <property type="project" value="UniProtKB-UniRule"/>
</dbReference>
<keyword evidence="2 5" id="KW-0547">Nucleotide-binding</keyword>
<evidence type="ECO:0000313" key="8">
    <source>
        <dbReference type="Proteomes" id="UP000027153"/>
    </source>
</evidence>
<keyword evidence="1 5" id="KW-0808">Transferase</keyword>
<feature type="domain" description="6-hydroxymethylpterin diphosphokinase MptE-like" evidence="6">
    <location>
        <begin position="30"/>
        <end position="180"/>
    </location>
</feature>
<evidence type="ECO:0000256" key="2">
    <source>
        <dbReference type="ARBA" id="ARBA00022741"/>
    </source>
</evidence>
<dbReference type="EMBL" id="JMIY01000007">
    <property type="protein sequence ID" value="KCZ70590.1"/>
    <property type="molecule type" value="Genomic_DNA"/>
</dbReference>
<keyword evidence="3 5" id="KW-0418">Kinase</keyword>
<protein>
    <recommendedName>
        <fullName evidence="5">6-hydroxymethyl-7,8-dihydropterin pyrophosphokinase</fullName>
        <shortName evidence="5">HPPK</shortName>
        <ecNumber evidence="5">2.7.6.3</ecNumber>
    </recommendedName>
    <alternativeName>
        <fullName evidence="5">2-amino-4-hydroxy-6-hydroxymethyldihydropteridine pyrophosphokinase</fullName>
    </alternativeName>
    <alternativeName>
        <fullName evidence="5">6-hydroxymethyl-7,8-dihydropterin diphosphokinase</fullName>
        <shortName evidence="5">6-HMPDK</shortName>
    </alternativeName>
    <alternativeName>
        <fullName evidence="5">7,8-dihydro-6-hydroxymethylpterin diphosphokinase</fullName>
    </alternativeName>
    <alternativeName>
        <fullName evidence="5">7,8-dihydro-6-hydroxymethylpterin pyrophosphokinase</fullName>
        <shortName evidence="5">PPPK</shortName>
    </alternativeName>
</protein>
<comment type="function">
    <text evidence="5">Catalyzes the transfer of diphosphate from ATP to 6-hydroxymethyl-7,8-dihydropterin (6-HMD), leading to 6-hydroxymethyl-7,8-dihydropterin diphosphate (6-HMDP).</text>
</comment>
<evidence type="ECO:0000256" key="1">
    <source>
        <dbReference type="ARBA" id="ARBA00022679"/>
    </source>
</evidence>
<comment type="cofactor">
    <cofactor evidence="5">
        <name>Mg(2+)</name>
        <dbReference type="ChEBI" id="CHEBI:18420"/>
    </cofactor>
</comment>
<dbReference type="GO" id="GO:0000287">
    <property type="term" value="F:magnesium ion binding"/>
    <property type="evidence" value="ECO:0007669"/>
    <property type="project" value="UniProtKB-UniRule"/>
</dbReference>
<keyword evidence="5" id="KW-0460">Magnesium</keyword>